<dbReference type="RefSeq" id="WP_000217485.1">
    <property type="nucleotide sequence ID" value="NC_018516.1"/>
</dbReference>
<proteinExistence type="predicted"/>
<evidence type="ECO:0000256" key="1">
    <source>
        <dbReference type="SAM" id="Phobius"/>
    </source>
</evidence>
<dbReference type="Proteomes" id="UP000005257">
    <property type="component" value="Plasmid pBTHD789-1"/>
</dbReference>
<keyword evidence="1" id="KW-0812">Transmembrane</keyword>
<accession>A0A9W3P6Y6</accession>
<evidence type="ECO:0000313" key="2">
    <source>
        <dbReference type="EMBL" id="AFQ30116.1"/>
    </source>
</evidence>
<dbReference type="EMBL" id="CP003764">
    <property type="protein sequence ID" value="AFQ30116.1"/>
    <property type="molecule type" value="Genomic_DNA"/>
</dbReference>
<protein>
    <submittedName>
        <fullName evidence="2">Uncharacterized protein</fullName>
    </submittedName>
</protein>
<feature type="transmembrane region" description="Helical" evidence="1">
    <location>
        <begin position="32"/>
        <end position="57"/>
    </location>
</feature>
<keyword evidence="1" id="KW-1133">Transmembrane helix</keyword>
<evidence type="ECO:0000313" key="3">
    <source>
        <dbReference type="Proteomes" id="UP000005257"/>
    </source>
</evidence>
<dbReference type="AlphaFoldDB" id="A0A9W3P6Y6"/>
<dbReference type="KEGG" id="btn:BTF1_30077"/>
<reference evidence="2 3" key="1">
    <citation type="journal article" date="2013" name="Genome Announc.">
        <title>Complete Genome Sequence of Bacillus thuringiensis Serovar Israelensis Strain HD-789.</title>
        <authorList>
            <person name="Doggett N.A."/>
            <person name="Stubben C.J."/>
            <person name="Chertkov O."/>
            <person name="Bruce D.C."/>
            <person name="Detter J.C."/>
            <person name="Johnson S.L."/>
            <person name="Han C.S."/>
        </authorList>
    </citation>
    <scope>NUCLEOTIDE SEQUENCE [LARGE SCALE GENOMIC DNA]</scope>
    <source>
        <strain evidence="2 3">HD-789</strain>
    </source>
</reference>
<name>A0A9W3P6Y6_BACTU</name>
<sequence>MTVLVLFLSAIYLALDFSNMRAMRIVKFAMLFIYITAFGDSTVMMVLLTLIMMFMIVARFARKVLKRTSVFLKLF</sequence>
<keyword evidence="1" id="KW-0472">Membrane</keyword>
<gene>
    <name evidence="2" type="ORF">BTF1_30077</name>
</gene>
<organism evidence="2 3">
    <name type="scientific">Bacillus thuringiensis HD-789</name>
    <dbReference type="NCBI Taxonomy" id="1217737"/>
    <lineage>
        <taxon>Bacteria</taxon>
        <taxon>Bacillati</taxon>
        <taxon>Bacillota</taxon>
        <taxon>Bacilli</taxon>
        <taxon>Bacillales</taxon>
        <taxon>Bacillaceae</taxon>
        <taxon>Bacillus</taxon>
        <taxon>Bacillus cereus group</taxon>
    </lineage>
</organism>
<geneLocation type="plasmid" evidence="2 3">
    <name>pBTHD789-1</name>
</geneLocation>
<keyword evidence="2" id="KW-0614">Plasmid</keyword>